<evidence type="ECO:0000256" key="1">
    <source>
        <dbReference type="ARBA" id="ARBA00022448"/>
    </source>
</evidence>
<organism evidence="5 6">
    <name type="scientific">Robinsoniella peoriensis</name>
    <dbReference type="NCBI Taxonomy" id="180332"/>
    <lineage>
        <taxon>Bacteria</taxon>
        <taxon>Bacillati</taxon>
        <taxon>Bacillota</taxon>
        <taxon>Clostridia</taxon>
        <taxon>Lachnospirales</taxon>
        <taxon>Lachnospiraceae</taxon>
        <taxon>Robinsoniella</taxon>
    </lineage>
</organism>
<evidence type="ECO:0000259" key="4">
    <source>
        <dbReference type="PROSITE" id="PS50893"/>
    </source>
</evidence>
<dbReference type="InterPro" id="IPR003593">
    <property type="entry name" value="AAA+_ATPase"/>
</dbReference>
<dbReference type="RefSeq" id="WP_138002582.1">
    <property type="nucleotide sequence ID" value="NZ_QGQD01000054.1"/>
</dbReference>
<keyword evidence="1" id="KW-0813">Transport</keyword>
<dbReference type="Gene3D" id="3.40.50.300">
    <property type="entry name" value="P-loop containing nucleotide triphosphate hydrolases"/>
    <property type="match status" value="1"/>
</dbReference>
<dbReference type="PANTHER" id="PTHR42939:SF1">
    <property type="entry name" value="ABC TRANSPORTER ATP-BINDING PROTEIN ALBC-RELATED"/>
    <property type="match status" value="1"/>
</dbReference>
<protein>
    <submittedName>
        <fullName evidence="5">Putative HMP/thiamine import ATP-binding protein YkoD</fullName>
        <ecNumber evidence="5">3.6.3.-</ecNumber>
    </submittedName>
</protein>
<keyword evidence="5" id="KW-0378">Hydrolase</keyword>
<name>A0A4U8Q8J5_9FIRM</name>
<evidence type="ECO:0000313" key="5">
    <source>
        <dbReference type="EMBL" id="TLD00483.1"/>
    </source>
</evidence>
<dbReference type="SMART" id="SM00382">
    <property type="entry name" value="AAA"/>
    <property type="match status" value="1"/>
</dbReference>
<feature type="domain" description="ABC transporter" evidence="4">
    <location>
        <begin position="6"/>
        <end position="225"/>
    </location>
</feature>
<keyword evidence="3 5" id="KW-0067">ATP-binding</keyword>
<dbReference type="SUPFAM" id="SSF52540">
    <property type="entry name" value="P-loop containing nucleoside triphosphate hydrolases"/>
    <property type="match status" value="1"/>
</dbReference>
<proteinExistence type="predicted"/>
<dbReference type="Pfam" id="PF00005">
    <property type="entry name" value="ABC_tran"/>
    <property type="match status" value="1"/>
</dbReference>
<comment type="caution">
    <text evidence="5">The sequence shown here is derived from an EMBL/GenBank/DDBJ whole genome shotgun (WGS) entry which is preliminary data.</text>
</comment>
<dbReference type="STRING" id="180332.GCA_000797495_01337"/>
<dbReference type="PROSITE" id="PS50893">
    <property type="entry name" value="ABC_TRANSPORTER_2"/>
    <property type="match status" value="1"/>
</dbReference>
<keyword evidence="6" id="KW-1185">Reference proteome</keyword>
<dbReference type="InterPro" id="IPR051782">
    <property type="entry name" value="ABC_Transporter_VariousFunc"/>
</dbReference>
<dbReference type="EMBL" id="QGQD01000054">
    <property type="protein sequence ID" value="TLD00483.1"/>
    <property type="molecule type" value="Genomic_DNA"/>
</dbReference>
<keyword evidence="2" id="KW-0547">Nucleotide-binding</keyword>
<dbReference type="AlphaFoldDB" id="A0A4U8Q8J5"/>
<dbReference type="GO" id="GO:0016887">
    <property type="term" value="F:ATP hydrolysis activity"/>
    <property type="evidence" value="ECO:0007669"/>
    <property type="project" value="InterPro"/>
</dbReference>
<evidence type="ECO:0000256" key="3">
    <source>
        <dbReference type="ARBA" id="ARBA00022840"/>
    </source>
</evidence>
<evidence type="ECO:0000313" key="6">
    <source>
        <dbReference type="Proteomes" id="UP000306509"/>
    </source>
</evidence>
<dbReference type="CDD" id="cd03230">
    <property type="entry name" value="ABC_DR_subfamily_A"/>
    <property type="match status" value="1"/>
</dbReference>
<gene>
    <name evidence="5" type="primary">ykoD_2</name>
    <name evidence="5" type="ORF">DSM106044_02616</name>
</gene>
<sequence>MAENLIDVVGVSKYFGKDQILEDINFSIEKGKTIALVGHNGCGKSTLLRMIAHLTTVSEGKIIHHKKWKITYIPERFPKSDFTAREYVMSMGMLDGLTKEEAKERGRFLFRQFFMDSMADKPMKYLSKGTLQKTAVIQALLTKADILLMDEPLSGQDVESQNIFMAMIQKYVNDGGSVVMSCHEKKLINRLADLVYEIKDRHLKQAVLEDTFLQEYDVLIFEREEESGGGTLPKEVKDAADMVEMNSFHIKIRSSAENSNQIIRLMLGAGFQLREMQNVQE</sequence>
<dbReference type="InterPro" id="IPR003439">
    <property type="entry name" value="ABC_transporter-like_ATP-bd"/>
</dbReference>
<dbReference type="EC" id="3.6.3.-" evidence="5"/>
<accession>A0A4U8Q8J5</accession>
<reference evidence="5 6" key="1">
    <citation type="journal article" date="2019" name="Anaerobe">
        <title>Detection of Robinsoniella peoriensis in multiple bone samples of a trauma patient.</title>
        <authorList>
            <person name="Schrottner P."/>
            <person name="Hartwich K."/>
            <person name="Bunk B."/>
            <person name="Schober I."/>
            <person name="Helbig S."/>
            <person name="Rudolph W.W."/>
            <person name="Gunzer F."/>
        </authorList>
    </citation>
    <scope>NUCLEOTIDE SEQUENCE [LARGE SCALE GENOMIC DNA]</scope>
    <source>
        <strain evidence="5 6">DSM 106044</strain>
    </source>
</reference>
<dbReference type="GO" id="GO:0005524">
    <property type="term" value="F:ATP binding"/>
    <property type="evidence" value="ECO:0007669"/>
    <property type="project" value="UniProtKB-KW"/>
</dbReference>
<evidence type="ECO:0000256" key="2">
    <source>
        <dbReference type="ARBA" id="ARBA00022741"/>
    </source>
</evidence>
<dbReference type="InterPro" id="IPR027417">
    <property type="entry name" value="P-loop_NTPase"/>
</dbReference>
<dbReference type="Proteomes" id="UP000306509">
    <property type="component" value="Unassembled WGS sequence"/>
</dbReference>
<dbReference type="PANTHER" id="PTHR42939">
    <property type="entry name" value="ABC TRANSPORTER ATP-BINDING PROTEIN ALBC-RELATED"/>
    <property type="match status" value="1"/>
</dbReference>